<comment type="caution">
    <text evidence="3">The sequence shown here is derived from an EMBL/GenBank/DDBJ whole genome shotgun (WGS) entry which is preliminary data.</text>
</comment>
<name>A0A699KRZ6_TANCI</name>
<feature type="compositionally biased region" description="Polar residues" evidence="2">
    <location>
        <begin position="227"/>
        <end position="244"/>
    </location>
</feature>
<reference evidence="3" key="1">
    <citation type="journal article" date="2019" name="Sci. Rep.">
        <title>Draft genome of Tanacetum cinerariifolium, the natural source of mosquito coil.</title>
        <authorList>
            <person name="Yamashiro T."/>
            <person name="Shiraishi A."/>
            <person name="Satake H."/>
            <person name="Nakayama K."/>
        </authorList>
    </citation>
    <scope>NUCLEOTIDE SEQUENCE</scope>
</reference>
<dbReference type="EMBL" id="BKCJ010536549">
    <property type="protein sequence ID" value="GFB02780.1"/>
    <property type="molecule type" value="Genomic_DNA"/>
</dbReference>
<evidence type="ECO:0000256" key="1">
    <source>
        <dbReference type="SAM" id="Coils"/>
    </source>
</evidence>
<protein>
    <submittedName>
        <fullName evidence="3">Uncharacterized protein</fullName>
    </submittedName>
</protein>
<feature type="non-terminal residue" evidence="3">
    <location>
        <position position="1"/>
    </location>
</feature>
<sequence>PKNPENDRYKTGEGYHVVSPSYTGTFLPPNLIWSLLMILMLCDALGGYDWNFQADEEPTNYALMTYTSSGSSSSSGLDNEVAPCSKACLKAFATLQTHYDNLTVEFRKSQLVVLSYKTDNALAELKKKFKKAEKERNDLKLTLDKFQTSSKNLSKLLESQVSDKISLGFDSQVFDCEELHSYESNNRVPKNPENDRYKTGEGYHAVPPPYTGTFMPPKPNLVFTDDPNASESVDNVFNVDSSTNKPRKDMSKIHRPDAPIVKD</sequence>
<evidence type="ECO:0000313" key="3">
    <source>
        <dbReference type="EMBL" id="GFB02780.1"/>
    </source>
</evidence>
<evidence type="ECO:0000256" key="2">
    <source>
        <dbReference type="SAM" id="MobiDB-lite"/>
    </source>
</evidence>
<proteinExistence type="predicted"/>
<organism evidence="3">
    <name type="scientific">Tanacetum cinerariifolium</name>
    <name type="common">Dalmatian daisy</name>
    <name type="synonym">Chrysanthemum cinerariifolium</name>
    <dbReference type="NCBI Taxonomy" id="118510"/>
    <lineage>
        <taxon>Eukaryota</taxon>
        <taxon>Viridiplantae</taxon>
        <taxon>Streptophyta</taxon>
        <taxon>Embryophyta</taxon>
        <taxon>Tracheophyta</taxon>
        <taxon>Spermatophyta</taxon>
        <taxon>Magnoliopsida</taxon>
        <taxon>eudicotyledons</taxon>
        <taxon>Gunneridae</taxon>
        <taxon>Pentapetalae</taxon>
        <taxon>asterids</taxon>
        <taxon>campanulids</taxon>
        <taxon>Asterales</taxon>
        <taxon>Asteraceae</taxon>
        <taxon>Asteroideae</taxon>
        <taxon>Anthemideae</taxon>
        <taxon>Anthemidinae</taxon>
        <taxon>Tanacetum</taxon>
    </lineage>
</organism>
<feature type="compositionally biased region" description="Basic and acidic residues" evidence="2">
    <location>
        <begin position="246"/>
        <end position="263"/>
    </location>
</feature>
<keyword evidence="1" id="KW-0175">Coiled coil</keyword>
<accession>A0A699KRZ6</accession>
<gene>
    <name evidence="3" type="ORF">Tci_674751</name>
</gene>
<feature type="region of interest" description="Disordered" evidence="2">
    <location>
        <begin position="221"/>
        <end position="263"/>
    </location>
</feature>
<dbReference type="AlphaFoldDB" id="A0A699KRZ6"/>
<feature type="coiled-coil region" evidence="1">
    <location>
        <begin position="122"/>
        <end position="149"/>
    </location>
</feature>